<gene>
    <name evidence="2" type="ORF">Cvel_11788</name>
</gene>
<sequence length="291" mass="31571">MVKYENLNKRTKNAGAEDDTTDRTRALAVYKSIPNHYQVLWSAQMTQNQYNDPNKLMDKCKAMAGKTNCNSFATVSHLKPNLAAAAAIRVTGEFKSANYVGGTGNTPLNHGGRGGRGENTGKGKGEGFHGGYQTASGSFNINSNFNPQSESNKQQQQNECPGCARQGRHNEGYDCRGLKHWCAHCESVGHFERACPDIRRKHAERGRARGRGGRPRVRGVAQVGGQGPAPHVASYMYNYSAGPPVPPGYSAMMTAPSFPFMKALRDVENPTFRVGEVLGKTEEGTGSGDSW</sequence>
<evidence type="ECO:0000256" key="1">
    <source>
        <dbReference type="SAM" id="MobiDB-lite"/>
    </source>
</evidence>
<dbReference type="EMBL" id="CDMZ01005558">
    <property type="protein sequence ID" value="CEM53205.1"/>
    <property type="molecule type" value="Genomic_DNA"/>
</dbReference>
<feature type="region of interest" description="Disordered" evidence="1">
    <location>
        <begin position="205"/>
        <end position="226"/>
    </location>
</feature>
<feature type="compositionally biased region" description="Low complexity" evidence="1">
    <location>
        <begin position="148"/>
        <end position="159"/>
    </location>
</feature>
<accession>A0A0G4I7W8</accession>
<dbReference type="PhylomeDB" id="A0A0G4I7W8"/>
<feature type="compositionally biased region" description="Basic residues" evidence="1">
    <location>
        <begin position="205"/>
        <end position="217"/>
    </location>
</feature>
<dbReference type="AlphaFoldDB" id="A0A0G4I7W8"/>
<feature type="region of interest" description="Disordered" evidence="1">
    <location>
        <begin position="1"/>
        <end position="20"/>
    </location>
</feature>
<feature type="compositionally biased region" description="Basic and acidic residues" evidence="1">
    <location>
        <begin position="115"/>
        <end position="127"/>
    </location>
</feature>
<reference evidence="2" key="1">
    <citation type="submission" date="2014-11" db="EMBL/GenBank/DDBJ databases">
        <authorList>
            <person name="Otto D Thomas"/>
            <person name="Naeem Raeece"/>
        </authorList>
    </citation>
    <scope>NUCLEOTIDE SEQUENCE</scope>
</reference>
<name>A0A0G4I7W8_9ALVE</name>
<protein>
    <submittedName>
        <fullName evidence="2">Uncharacterized protein</fullName>
    </submittedName>
</protein>
<evidence type="ECO:0000313" key="2">
    <source>
        <dbReference type="EMBL" id="CEM53205.1"/>
    </source>
</evidence>
<feature type="region of interest" description="Disordered" evidence="1">
    <location>
        <begin position="105"/>
        <end position="163"/>
    </location>
</feature>
<feature type="compositionally biased region" description="Polar residues" evidence="1">
    <location>
        <begin position="133"/>
        <end position="147"/>
    </location>
</feature>
<proteinExistence type="predicted"/>
<organism evidence="2">
    <name type="scientific">Chromera velia CCMP2878</name>
    <dbReference type="NCBI Taxonomy" id="1169474"/>
    <lineage>
        <taxon>Eukaryota</taxon>
        <taxon>Sar</taxon>
        <taxon>Alveolata</taxon>
        <taxon>Colpodellida</taxon>
        <taxon>Chromeraceae</taxon>
        <taxon>Chromera</taxon>
    </lineage>
</organism>
<dbReference type="VEuPathDB" id="CryptoDB:Cvel_11788"/>